<feature type="signal peptide" evidence="6">
    <location>
        <begin position="1"/>
        <end position="20"/>
    </location>
</feature>
<comment type="subcellular location">
    <subcellularLocation>
        <location evidence="1">Cell outer membrane</location>
    </subcellularLocation>
</comment>
<evidence type="ECO:0000256" key="6">
    <source>
        <dbReference type="SAM" id="SignalP"/>
    </source>
</evidence>
<dbReference type="InterPro" id="IPR033985">
    <property type="entry name" value="SusD-like_N"/>
</dbReference>
<evidence type="ECO:0000256" key="4">
    <source>
        <dbReference type="ARBA" id="ARBA00023136"/>
    </source>
</evidence>
<protein>
    <recommendedName>
        <fullName evidence="11">RagB/SusD family nutrient uptake outer membrane protein</fullName>
    </recommendedName>
</protein>
<gene>
    <name evidence="9" type="ORF">ACM15_13315</name>
</gene>
<accession>A0A0J6CAK5</accession>
<dbReference type="PROSITE" id="PS51257">
    <property type="entry name" value="PROKAR_LIPOPROTEIN"/>
    <property type="match status" value="1"/>
</dbReference>
<comment type="caution">
    <text evidence="9">The sequence shown here is derived from an EMBL/GenBank/DDBJ whole genome shotgun (WGS) entry which is preliminary data.</text>
</comment>
<reference evidence="9 10" key="1">
    <citation type="submission" date="2015-06" db="EMBL/GenBank/DDBJ databases">
        <title>Draft Genome Sequence of Parabacteroides goldsteinii with Putative Novel Metallo-Beta-Lactamases Isolated from a Blood Culture from a Human Patient.</title>
        <authorList>
            <person name="Krogh T.J."/>
            <person name="Agergaard C.N."/>
            <person name="Moller-Jensen J."/>
            <person name="Justesen U.S."/>
        </authorList>
    </citation>
    <scope>NUCLEOTIDE SEQUENCE [LARGE SCALE GENOMIC DNA]</scope>
    <source>
        <strain evidence="9 10">910340</strain>
    </source>
</reference>
<dbReference type="PATRIC" id="fig|328812.4.peg.3477"/>
<evidence type="ECO:0000313" key="10">
    <source>
        <dbReference type="Proteomes" id="UP000036166"/>
    </source>
</evidence>
<evidence type="ECO:0000259" key="7">
    <source>
        <dbReference type="Pfam" id="PF07980"/>
    </source>
</evidence>
<evidence type="ECO:0000256" key="3">
    <source>
        <dbReference type="ARBA" id="ARBA00022729"/>
    </source>
</evidence>
<organism evidence="9 10">
    <name type="scientific">Parabacteroides goldsteinii</name>
    <dbReference type="NCBI Taxonomy" id="328812"/>
    <lineage>
        <taxon>Bacteria</taxon>
        <taxon>Pseudomonadati</taxon>
        <taxon>Bacteroidota</taxon>
        <taxon>Bacteroidia</taxon>
        <taxon>Bacteroidales</taxon>
        <taxon>Tannerellaceae</taxon>
        <taxon>Parabacteroides</taxon>
    </lineage>
</organism>
<dbReference type="Pfam" id="PF07980">
    <property type="entry name" value="SusD_RagB"/>
    <property type="match status" value="1"/>
</dbReference>
<feature type="chain" id="PRO_5005268977" description="RagB/SusD family nutrient uptake outer membrane protein" evidence="6">
    <location>
        <begin position="21"/>
        <end position="630"/>
    </location>
</feature>
<evidence type="ECO:0000256" key="5">
    <source>
        <dbReference type="ARBA" id="ARBA00023237"/>
    </source>
</evidence>
<evidence type="ECO:0000256" key="2">
    <source>
        <dbReference type="ARBA" id="ARBA00006275"/>
    </source>
</evidence>
<keyword evidence="5" id="KW-0998">Cell outer membrane</keyword>
<dbReference type="RefSeq" id="WP_009859636.1">
    <property type="nucleotide sequence ID" value="NZ_LFJV01000041.1"/>
</dbReference>
<evidence type="ECO:0008006" key="11">
    <source>
        <dbReference type="Google" id="ProtNLM"/>
    </source>
</evidence>
<dbReference type="Pfam" id="PF14322">
    <property type="entry name" value="SusD-like_3"/>
    <property type="match status" value="1"/>
</dbReference>
<feature type="domain" description="SusD-like N-terminal" evidence="8">
    <location>
        <begin position="63"/>
        <end position="210"/>
    </location>
</feature>
<dbReference type="SUPFAM" id="SSF48452">
    <property type="entry name" value="TPR-like"/>
    <property type="match status" value="1"/>
</dbReference>
<keyword evidence="4" id="KW-0472">Membrane</keyword>
<dbReference type="InterPro" id="IPR012944">
    <property type="entry name" value="SusD_RagB_dom"/>
</dbReference>
<keyword evidence="3 6" id="KW-0732">Signal</keyword>
<dbReference type="EMBL" id="LFJV01000041">
    <property type="protein sequence ID" value="KMM33211.1"/>
    <property type="molecule type" value="Genomic_DNA"/>
</dbReference>
<evidence type="ECO:0000259" key="8">
    <source>
        <dbReference type="Pfam" id="PF14322"/>
    </source>
</evidence>
<dbReference type="InterPro" id="IPR011990">
    <property type="entry name" value="TPR-like_helical_dom_sf"/>
</dbReference>
<dbReference type="Gene3D" id="1.25.40.390">
    <property type="match status" value="1"/>
</dbReference>
<dbReference type="Proteomes" id="UP000036166">
    <property type="component" value="Unassembled WGS sequence"/>
</dbReference>
<evidence type="ECO:0000313" key="9">
    <source>
        <dbReference type="EMBL" id="KMM33211.1"/>
    </source>
</evidence>
<name>A0A0J6CAK5_9BACT</name>
<proteinExistence type="inferred from homology"/>
<evidence type="ECO:0000256" key="1">
    <source>
        <dbReference type="ARBA" id="ARBA00004442"/>
    </source>
</evidence>
<comment type="similarity">
    <text evidence="2">Belongs to the SusD family.</text>
</comment>
<feature type="domain" description="RagB/SusD" evidence="7">
    <location>
        <begin position="316"/>
        <end position="629"/>
    </location>
</feature>
<sequence>MKCFSRLIIIALTFFSTSCADYLDIVPDDIATIEKSFNNRAAAERFFFTCYSYLPNPTDIWSSTELMTGDEIWWDIDQPNWVTNPVTYIAKGSQNANNPYLNYWDGEQSGKKLFVAIRDCNIFLENIDRVHDMEDYERNRWISEVKFLKAYYHYYLMTLYGPVPIIDENLPVSASPEDVRVYREPVDDVVEYIVNLINEAIPDLPLEIADKTNEAGRITQPIAVAIKAKALVWAASPLFNGNADYIHFVDNQGRKLIDTDFKVEKWQRAATALKNAIDTCELAGHQLYTFRPTTSISDTTALKLTLRSAFSEKWNKEVVWGSTHDVGALQKYCMPHLVVNNLGNGTNEICATLKIAEQFYTENGIPIDEDPSWDYENRYDTQKVTDKDKFYLEPGEVTAKLHFNREPRFYATLGFDRSVFEGAGKIADNDKWYLHARKSEISGFRSTGEHIPTGYFIKKLINYETTAGTASNTYNGVRYSFPLVRMSDLYLLYAEALNEANSTPVADVYGYIDKVRERAGLKGVVESWKKSKLANKPNTQEGMREIIHQERLNELACEGVRAGDLRRWKEAMDYLNQPVRGWNYQGETVDSYYTVVTYANRIFKTKDYLWPIKTNSITINSNLVQNPGWE</sequence>
<dbReference type="GO" id="GO:0009279">
    <property type="term" value="C:cell outer membrane"/>
    <property type="evidence" value="ECO:0007669"/>
    <property type="project" value="UniProtKB-SubCell"/>
</dbReference>
<dbReference type="AlphaFoldDB" id="A0A0J6CAK5"/>